<reference evidence="2 3" key="1">
    <citation type="journal article" date="2017" name="Nat. Commun.">
        <title>In situ click chemistry generation of cyclooxygenase-2 inhibitors.</title>
        <authorList>
            <person name="Bhardwaj A."/>
            <person name="Kaur J."/>
            <person name="Wuest M."/>
            <person name="Wuest F."/>
        </authorList>
    </citation>
    <scope>NUCLEOTIDE SEQUENCE [LARGE SCALE GENOMIC DNA]</scope>
    <source>
        <strain evidence="2">S2_012_000_R3_94</strain>
    </source>
</reference>
<organism evidence="2 3">
    <name type="scientific">Paracoccus denitrificans</name>
    <dbReference type="NCBI Taxonomy" id="266"/>
    <lineage>
        <taxon>Bacteria</taxon>
        <taxon>Pseudomonadati</taxon>
        <taxon>Pseudomonadota</taxon>
        <taxon>Alphaproteobacteria</taxon>
        <taxon>Rhodobacterales</taxon>
        <taxon>Paracoccaceae</taxon>
        <taxon>Paracoccus</taxon>
    </lineage>
</organism>
<name>A0A533IBE2_PARDE</name>
<comment type="caution">
    <text evidence="2">The sequence shown here is derived from an EMBL/GenBank/DDBJ whole genome shotgun (WGS) entry which is preliminary data.</text>
</comment>
<protein>
    <submittedName>
        <fullName evidence="2">Uncharacterized protein</fullName>
    </submittedName>
</protein>
<dbReference type="EMBL" id="VAFL01000003">
    <property type="protein sequence ID" value="TKW67844.1"/>
    <property type="molecule type" value="Genomic_DNA"/>
</dbReference>
<proteinExistence type="predicted"/>
<evidence type="ECO:0000313" key="3">
    <source>
        <dbReference type="Proteomes" id="UP000315344"/>
    </source>
</evidence>
<feature type="signal peptide" evidence="1">
    <location>
        <begin position="1"/>
        <end position="23"/>
    </location>
</feature>
<dbReference type="AlphaFoldDB" id="A0A533IBE2"/>
<evidence type="ECO:0000256" key="1">
    <source>
        <dbReference type="SAM" id="SignalP"/>
    </source>
</evidence>
<evidence type="ECO:0000313" key="2">
    <source>
        <dbReference type="EMBL" id="TKW67844.1"/>
    </source>
</evidence>
<sequence>MTELARLGGFAAVFLLAAPPVLAGAAWDAFTTHCLHPLEAGRLEQPTDLAAAAHYKNDGDTYSRYALEDGRIELSVSDGRAGRPKWCRLRTTSSGPDDTAKDFLGWAERQGPGAGYEGIPSSTKQIVMRGRAGTPVAGIEVTMTTTLAQDFILLEAARHDATPAKDER</sequence>
<keyword evidence="1" id="KW-0732">Signal</keyword>
<accession>A0A533IBE2</accession>
<feature type="chain" id="PRO_5021944912" evidence="1">
    <location>
        <begin position="24"/>
        <end position="168"/>
    </location>
</feature>
<dbReference type="Proteomes" id="UP000315344">
    <property type="component" value="Unassembled WGS sequence"/>
</dbReference>
<gene>
    <name evidence="2" type="ORF">DI616_05925</name>
</gene>